<evidence type="ECO:0000256" key="1">
    <source>
        <dbReference type="ARBA" id="ARBA00004651"/>
    </source>
</evidence>
<evidence type="ECO:0000256" key="3">
    <source>
        <dbReference type="ARBA" id="ARBA00022475"/>
    </source>
</evidence>
<name>A0A3P3W7I7_9FLAO</name>
<keyword evidence="7 9" id="KW-0472">Membrane</keyword>
<keyword evidence="2 8" id="KW-0813">Transport</keyword>
<dbReference type="GO" id="GO:0005886">
    <property type="term" value="C:plasma membrane"/>
    <property type="evidence" value="ECO:0007669"/>
    <property type="project" value="UniProtKB-SubCell"/>
</dbReference>
<keyword evidence="4 9" id="KW-0812">Transmembrane</keyword>
<dbReference type="RefSeq" id="WP_125012825.1">
    <property type="nucleotide sequence ID" value="NZ_RQVR01000009.1"/>
</dbReference>
<evidence type="ECO:0000256" key="2">
    <source>
        <dbReference type="ARBA" id="ARBA00022448"/>
    </source>
</evidence>
<comment type="subcellular location">
    <subcellularLocation>
        <location evidence="1">Cell membrane</location>
        <topology evidence="1">Multi-pass membrane protein</topology>
    </subcellularLocation>
    <subcellularLocation>
        <location evidence="8">Membrane</location>
        <topology evidence="8">Multi-pass membrane protein</topology>
    </subcellularLocation>
</comment>
<keyword evidence="5 8" id="KW-0653">Protein transport</keyword>
<gene>
    <name evidence="11" type="ORF">EG849_09390</name>
</gene>
<evidence type="ECO:0000313" key="11">
    <source>
        <dbReference type="EMBL" id="RRJ91142.1"/>
    </source>
</evidence>
<evidence type="ECO:0000313" key="12">
    <source>
        <dbReference type="Proteomes" id="UP000271937"/>
    </source>
</evidence>
<dbReference type="AlphaFoldDB" id="A0A3P3W7I7"/>
<evidence type="ECO:0000259" key="10">
    <source>
        <dbReference type="Pfam" id="PF01618"/>
    </source>
</evidence>
<sequence>MAQASNANVEKKAGSKSSNVFAGLTILICLIIGFIVWKFVMGNPNNFQGGNPENSPLEGNILGMVYHGGPIVAILMGLLLMTFVFSIERLIVIGKASGNGDVEKFVAKVQSLVKNGEMEVAMAECDKQQGSVANAIKAGLLKYKEVKAEGFDSEKASEIIQHEIEQATSLEMPVLEKNMTVISTLVSLGTLVGLIGTVSGMIKAFAGLATSGTPDQAQLANGISEALINTMMGISTSAFAIIAYNYFTSKIDTLTYFIDEAGFTITQAYRRAKGIVG</sequence>
<dbReference type="EMBL" id="RQVR01000009">
    <property type="protein sequence ID" value="RRJ91142.1"/>
    <property type="molecule type" value="Genomic_DNA"/>
</dbReference>
<evidence type="ECO:0000256" key="6">
    <source>
        <dbReference type="ARBA" id="ARBA00022989"/>
    </source>
</evidence>
<dbReference type="PANTHER" id="PTHR30625:SF15">
    <property type="entry name" value="BIOPOLYMER TRANSPORT PROTEIN EXBB"/>
    <property type="match status" value="1"/>
</dbReference>
<proteinExistence type="inferred from homology"/>
<comment type="similarity">
    <text evidence="8">Belongs to the exbB/tolQ family.</text>
</comment>
<reference evidence="11 12" key="1">
    <citation type="submission" date="2018-11" db="EMBL/GenBank/DDBJ databases">
        <title>Flavobacterium sp. nov., YIM 102600 draft genome.</title>
        <authorList>
            <person name="Li G."/>
            <person name="Jiang Y."/>
        </authorList>
    </citation>
    <scope>NUCLEOTIDE SEQUENCE [LARGE SCALE GENOMIC DNA]</scope>
    <source>
        <strain evidence="11 12">YIM 102600</strain>
    </source>
</reference>
<keyword evidence="6 9" id="KW-1133">Transmembrane helix</keyword>
<dbReference type="GO" id="GO:0017038">
    <property type="term" value="P:protein import"/>
    <property type="evidence" value="ECO:0007669"/>
    <property type="project" value="TreeGrafter"/>
</dbReference>
<evidence type="ECO:0000256" key="8">
    <source>
        <dbReference type="RuleBase" id="RU004057"/>
    </source>
</evidence>
<dbReference type="OrthoDB" id="4045at2"/>
<feature type="transmembrane region" description="Helical" evidence="9">
    <location>
        <begin position="20"/>
        <end position="41"/>
    </location>
</feature>
<dbReference type="PANTHER" id="PTHR30625">
    <property type="entry name" value="PROTEIN TOLQ"/>
    <property type="match status" value="1"/>
</dbReference>
<evidence type="ECO:0000256" key="7">
    <source>
        <dbReference type="ARBA" id="ARBA00023136"/>
    </source>
</evidence>
<comment type="caution">
    <text evidence="11">The sequence shown here is derived from an EMBL/GenBank/DDBJ whole genome shotgun (WGS) entry which is preliminary data.</text>
</comment>
<organism evidence="11 12">
    <name type="scientific">Flavobacterium macacae</name>
    <dbReference type="NCBI Taxonomy" id="2488993"/>
    <lineage>
        <taxon>Bacteria</taxon>
        <taxon>Pseudomonadati</taxon>
        <taxon>Bacteroidota</taxon>
        <taxon>Flavobacteriia</taxon>
        <taxon>Flavobacteriales</taxon>
        <taxon>Flavobacteriaceae</taxon>
        <taxon>Flavobacterium</taxon>
    </lineage>
</organism>
<feature type="transmembrane region" description="Helical" evidence="9">
    <location>
        <begin position="181"/>
        <end position="206"/>
    </location>
</feature>
<dbReference type="InterPro" id="IPR002898">
    <property type="entry name" value="MotA_ExbB_proton_chnl"/>
</dbReference>
<evidence type="ECO:0000256" key="4">
    <source>
        <dbReference type="ARBA" id="ARBA00022692"/>
    </source>
</evidence>
<keyword evidence="12" id="KW-1185">Reference proteome</keyword>
<dbReference type="Proteomes" id="UP000271937">
    <property type="component" value="Unassembled WGS sequence"/>
</dbReference>
<dbReference type="Pfam" id="PF01618">
    <property type="entry name" value="MotA_ExbB"/>
    <property type="match status" value="1"/>
</dbReference>
<evidence type="ECO:0000256" key="9">
    <source>
        <dbReference type="SAM" id="Phobius"/>
    </source>
</evidence>
<protein>
    <submittedName>
        <fullName evidence="11">MotA/TolQ/ExbB proton channel family protein</fullName>
    </submittedName>
</protein>
<dbReference type="InterPro" id="IPR050790">
    <property type="entry name" value="ExbB/TolQ_transport"/>
</dbReference>
<accession>A0A3P3W7I7</accession>
<feature type="transmembrane region" description="Helical" evidence="9">
    <location>
        <begin position="61"/>
        <end position="85"/>
    </location>
</feature>
<feature type="domain" description="MotA/TolQ/ExbB proton channel" evidence="10">
    <location>
        <begin position="146"/>
        <end position="256"/>
    </location>
</feature>
<keyword evidence="3" id="KW-1003">Cell membrane</keyword>
<evidence type="ECO:0000256" key="5">
    <source>
        <dbReference type="ARBA" id="ARBA00022927"/>
    </source>
</evidence>
<feature type="transmembrane region" description="Helical" evidence="9">
    <location>
        <begin position="226"/>
        <end position="247"/>
    </location>
</feature>